<sequence length="232" mass="25499">MVLDVTLAINWNSDDGEIGVRYRRFHFLESSSRSFDLSLILLPILSLERSDRERGYLGACDPSLIGVTGSWWRRRAMEKEGGDGGGEKGGGQQDAASLLDAASLFVRCGTLVYPGDELGVSLGAAAQCIHLSVQREYAPFTSPVRYLALFHYDIAHKIASWCNSSRGCTWCHTIRYRHGLTGLPHSHIRPVERIVHPASSPRAVAIRLSGYPATPQHDAVASAECGQYCNNR</sequence>
<evidence type="ECO:0000313" key="1">
    <source>
        <dbReference type="EMBL" id="CAD7394344.1"/>
    </source>
</evidence>
<gene>
    <name evidence="1" type="ORF">TCEB3V08_LOCUS2270</name>
</gene>
<name>A0A7R9CCW1_TIMCR</name>
<accession>A0A7R9CCW1</accession>
<proteinExistence type="predicted"/>
<protein>
    <submittedName>
        <fullName evidence="1">Uncharacterized protein</fullName>
    </submittedName>
</protein>
<dbReference type="AlphaFoldDB" id="A0A7R9CCW1"/>
<organism evidence="1">
    <name type="scientific">Timema cristinae</name>
    <name type="common">Walking stick</name>
    <dbReference type="NCBI Taxonomy" id="61476"/>
    <lineage>
        <taxon>Eukaryota</taxon>
        <taxon>Metazoa</taxon>
        <taxon>Ecdysozoa</taxon>
        <taxon>Arthropoda</taxon>
        <taxon>Hexapoda</taxon>
        <taxon>Insecta</taxon>
        <taxon>Pterygota</taxon>
        <taxon>Neoptera</taxon>
        <taxon>Polyneoptera</taxon>
        <taxon>Phasmatodea</taxon>
        <taxon>Timematodea</taxon>
        <taxon>Timematoidea</taxon>
        <taxon>Timematidae</taxon>
        <taxon>Timema</taxon>
    </lineage>
</organism>
<reference evidence="1" key="1">
    <citation type="submission" date="2020-11" db="EMBL/GenBank/DDBJ databases">
        <authorList>
            <person name="Tran Van P."/>
        </authorList>
    </citation>
    <scope>NUCLEOTIDE SEQUENCE</scope>
</reference>
<dbReference type="EMBL" id="OC316938">
    <property type="protein sequence ID" value="CAD7394344.1"/>
    <property type="molecule type" value="Genomic_DNA"/>
</dbReference>